<organism evidence="2 3">
    <name type="scientific">Callosobruchus maculatus</name>
    <name type="common">Southern cowpea weevil</name>
    <name type="synonym">Pulse bruchid</name>
    <dbReference type="NCBI Taxonomy" id="64391"/>
    <lineage>
        <taxon>Eukaryota</taxon>
        <taxon>Metazoa</taxon>
        <taxon>Ecdysozoa</taxon>
        <taxon>Arthropoda</taxon>
        <taxon>Hexapoda</taxon>
        <taxon>Insecta</taxon>
        <taxon>Pterygota</taxon>
        <taxon>Neoptera</taxon>
        <taxon>Endopterygota</taxon>
        <taxon>Coleoptera</taxon>
        <taxon>Polyphaga</taxon>
        <taxon>Cucujiformia</taxon>
        <taxon>Chrysomeloidea</taxon>
        <taxon>Chrysomelidae</taxon>
        <taxon>Bruchinae</taxon>
        <taxon>Bruchini</taxon>
        <taxon>Callosobruchus</taxon>
    </lineage>
</organism>
<dbReference type="AlphaFoldDB" id="A0A653DLZ8"/>
<dbReference type="EMBL" id="CAACVG010012492">
    <property type="protein sequence ID" value="VEN60368.1"/>
    <property type="molecule type" value="Genomic_DNA"/>
</dbReference>
<dbReference type="PANTHER" id="PTHR21398">
    <property type="entry name" value="AGAP007094-PA"/>
    <property type="match status" value="1"/>
</dbReference>
<dbReference type="OrthoDB" id="8186940at2759"/>
<evidence type="ECO:0000313" key="3">
    <source>
        <dbReference type="Proteomes" id="UP000410492"/>
    </source>
</evidence>
<protein>
    <submittedName>
        <fullName evidence="2">Uncharacterized protein</fullName>
    </submittedName>
</protein>
<dbReference type="SMART" id="SM00718">
    <property type="entry name" value="DM4_12"/>
    <property type="match status" value="1"/>
</dbReference>
<dbReference type="Pfam" id="PF07841">
    <property type="entry name" value="DM4_12"/>
    <property type="match status" value="1"/>
</dbReference>
<evidence type="ECO:0000313" key="2">
    <source>
        <dbReference type="EMBL" id="VEN60368.1"/>
    </source>
</evidence>
<sequence>MRISCFLVFPILLYLIDAQLLDTSKHLLSRKKRWLIWSDKGPNWVQFIFGLGIPLKVKNQDITLGTVMKAFYLLPTNTSVYTRPSIDIARRKRSTSRWRVYEALESFMERYKYGDGRACVLRSICEVSHTPLDDRSGILAEIVSAVLRPSSTNDPFEHHTNGEYLAAEELGRKMENCERLFPECTADFLQQFSTLAIYLNCRSKNRGTQNFELPHNGLLTLFLDDCHALYLR</sequence>
<name>A0A653DLZ8_CALMS</name>
<dbReference type="InterPro" id="IPR006631">
    <property type="entry name" value="DM4_12"/>
</dbReference>
<gene>
    <name evidence="2" type="ORF">CALMAC_LOCUS18090</name>
</gene>
<feature type="chain" id="PRO_5025071641" evidence="1">
    <location>
        <begin position="19"/>
        <end position="232"/>
    </location>
</feature>
<keyword evidence="3" id="KW-1185">Reference proteome</keyword>
<keyword evidence="1" id="KW-0732">Signal</keyword>
<proteinExistence type="predicted"/>
<dbReference type="PANTHER" id="PTHR21398:SF21">
    <property type="entry name" value="AGAP004005-PA"/>
    <property type="match status" value="1"/>
</dbReference>
<dbReference type="Proteomes" id="UP000410492">
    <property type="component" value="Unassembled WGS sequence"/>
</dbReference>
<reference evidence="2 3" key="1">
    <citation type="submission" date="2019-01" db="EMBL/GenBank/DDBJ databases">
        <authorList>
            <person name="Sayadi A."/>
        </authorList>
    </citation>
    <scope>NUCLEOTIDE SEQUENCE [LARGE SCALE GENOMIC DNA]</scope>
</reference>
<accession>A0A653DLZ8</accession>
<evidence type="ECO:0000256" key="1">
    <source>
        <dbReference type="SAM" id="SignalP"/>
    </source>
</evidence>
<feature type="signal peptide" evidence="1">
    <location>
        <begin position="1"/>
        <end position="18"/>
    </location>
</feature>